<feature type="compositionally biased region" description="Basic and acidic residues" evidence="1">
    <location>
        <begin position="548"/>
        <end position="558"/>
    </location>
</feature>
<comment type="caution">
    <text evidence="2">The sequence shown here is derived from an EMBL/GenBank/DDBJ whole genome shotgun (WGS) entry which is preliminary data.</text>
</comment>
<accession>A0AAD4LCB0</accession>
<dbReference type="Pfam" id="PF08539">
    <property type="entry name" value="HbrB"/>
    <property type="match status" value="1"/>
</dbReference>
<feature type="compositionally biased region" description="Basic and acidic residues" evidence="1">
    <location>
        <begin position="499"/>
        <end position="508"/>
    </location>
</feature>
<feature type="compositionally biased region" description="Polar residues" evidence="1">
    <location>
        <begin position="118"/>
        <end position="134"/>
    </location>
</feature>
<feature type="compositionally biased region" description="Acidic residues" evidence="1">
    <location>
        <begin position="531"/>
        <end position="540"/>
    </location>
</feature>
<feature type="region of interest" description="Disordered" evidence="1">
    <location>
        <begin position="1"/>
        <end position="137"/>
    </location>
</feature>
<feature type="compositionally biased region" description="Pro residues" evidence="1">
    <location>
        <begin position="20"/>
        <end position="30"/>
    </location>
</feature>
<dbReference type="AlphaFoldDB" id="A0AAD4LCB0"/>
<feature type="compositionally biased region" description="Basic and acidic residues" evidence="1">
    <location>
        <begin position="10"/>
        <end position="19"/>
    </location>
</feature>
<protein>
    <submittedName>
        <fullName evidence="2">HbrB-domain-containing protein</fullName>
    </submittedName>
</protein>
<feature type="region of interest" description="Disordered" evidence="1">
    <location>
        <begin position="301"/>
        <end position="329"/>
    </location>
</feature>
<dbReference type="GO" id="GO:0031932">
    <property type="term" value="C:TORC2 complex"/>
    <property type="evidence" value="ECO:0007669"/>
    <property type="project" value="TreeGrafter"/>
</dbReference>
<sequence>MAALSFVSDRSGRRSHDTRPPSPLPPPSNPPSDGGVFSDETPRAPSRIPSDEGNVLAAPAPQKRLAMFTEKLSSGTSSLARGPAQLLPGSRSHGQHSHSRADSQLRENAGSPAPAIAPSTSGGASSKVHTSPSKVRTYDSKLVSREMHRLGNLAYLPNYAQSLNAATSSTALVATSSIAPPSLTAGPSTDNPWGALHVLVLPLFNGEPLRIPIEDLNQLVKRHIQSVVSNSPARAIATLESETSELIGSGMDTLNGKLVGVEDDKLVGRVVELWGFFWDQVLPYVEGVLLPLQTDPVLSSLYRTPKTHRNSSPTRQNGKGSTSTPSYPLATSSHIDVRTVALRSFRDKIILPIATALNARLNVLKQDGLPESHTYPRLQQMLLVLVSQGRQPTAASLTAPAPAPSQGELAVQHLLKVVRSDASGTRAAAQRRGPYAAGTHSFLSGNVPRDRRGRIAHKPGPLSLDEPGSDFEDDALTPRLGLSAGTSAVGSAGRELLESLRSPDHPPEARQSVGGWGLGAWVEGVSAREKDDDDDDEQTDTEQAQVVARHDRDLTAEQ</sequence>
<dbReference type="EMBL" id="JAKELL010000061">
    <property type="protein sequence ID" value="KAH8985696.1"/>
    <property type="molecule type" value="Genomic_DNA"/>
</dbReference>
<dbReference type="GO" id="GO:0038203">
    <property type="term" value="P:TORC2 signaling"/>
    <property type="evidence" value="ECO:0007669"/>
    <property type="project" value="TreeGrafter"/>
</dbReference>
<name>A0AAD4LCB0_9AGAM</name>
<feature type="region of interest" description="Disordered" evidence="1">
    <location>
        <begin position="499"/>
        <end position="558"/>
    </location>
</feature>
<dbReference type="InterPro" id="IPR013745">
    <property type="entry name" value="Bit61/PRR5"/>
</dbReference>
<evidence type="ECO:0000313" key="3">
    <source>
        <dbReference type="Proteomes" id="UP001201163"/>
    </source>
</evidence>
<dbReference type="Proteomes" id="UP001201163">
    <property type="component" value="Unassembled WGS sequence"/>
</dbReference>
<proteinExistence type="predicted"/>
<gene>
    <name evidence="2" type="ORF">EDB92DRAFT_1949733</name>
</gene>
<feature type="compositionally biased region" description="Polar residues" evidence="1">
    <location>
        <begin position="310"/>
        <end position="329"/>
    </location>
</feature>
<dbReference type="PANTHER" id="PTHR32428">
    <property type="entry name" value="TARGET OF RAPAMYCIN COMPLEX 2 SUBUNIT BIT61-RELATED"/>
    <property type="match status" value="1"/>
</dbReference>
<keyword evidence="3" id="KW-1185">Reference proteome</keyword>
<reference evidence="2" key="1">
    <citation type="submission" date="2022-01" db="EMBL/GenBank/DDBJ databases">
        <title>Comparative genomics reveals a dynamic genome evolution in the ectomycorrhizal milk-cap (Lactarius) mushrooms.</title>
        <authorList>
            <consortium name="DOE Joint Genome Institute"/>
            <person name="Lebreton A."/>
            <person name="Tang N."/>
            <person name="Kuo A."/>
            <person name="LaButti K."/>
            <person name="Drula E."/>
            <person name="Barry K."/>
            <person name="Clum A."/>
            <person name="Lipzen A."/>
            <person name="Mousain D."/>
            <person name="Ng V."/>
            <person name="Wang R."/>
            <person name="Wang X."/>
            <person name="Dai Y."/>
            <person name="Henrissat B."/>
            <person name="Grigoriev I.V."/>
            <person name="Guerin-Laguette A."/>
            <person name="Yu F."/>
            <person name="Martin F.M."/>
        </authorList>
    </citation>
    <scope>NUCLEOTIDE SEQUENCE</scope>
    <source>
        <strain evidence="2">QP</strain>
    </source>
</reference>
<evidence type="ECO:0000313" key="2">
    <source>
        <dbReference type="EMBL" id="KAH8985696.1"/>
    </source>
</evidence>
<organism evidence="2 3">
    <name type="scientific">Lactarius akahatsu</name>
    <dbReference type="NCBI Taxonomy" id="416441"/>
    <lineage>
        <taxon>Eukaryota</taxon>
        <taxon>Fungi</taxon>
        <taxon>Dikarya</taxon>
        <taxon>Basidiomycota</taxon>
        <taxon>Agaricomycotina</taxon>
        <taxon>Agaricomycetes</taxon>
        <taxon>Russulales</taxon>
        <taxon>Russulaceae</taxon>
        <taxon>Lactarius</taxon>
    </lineage>
</organism>
<evidence type="ECO:0000256" key="1">
    <source>
        <dbReference type="SAM" id="MobiDB-lite"/>
    </source>
</evidence>
<dbReference type="PANTHER" id="PTHR32428:SF2">
    <property type="entry name" value="TARGET OF RAPAMYCIN COMPLEX 2 SUBUNIT BIT61-RELATED"/>
    <property type="match status" value="1"/>
</dbReference>
<feature type="region of interest" description="Disordered" evidence="1">
    <location>
        <begin position="425"/>
        <end position="475"/>
    </location>
</feature>